<feature type="compositionally biased region" description="Basic and acidic residues" evidence="1">
    <location>
        <begin position="58"/>
        <end position="93"/>
    </location>
</feature>
<feature type="compositionally biased region" description="Basic residues" evidence="1">
    <location>
        <begin position="42"/>
        <end position="57"/>
    </location>
</feature>
<evidence type="ECO:0000256" key="1">
    <source>
        <dbReference type="SAM" id="MobiDB-lite"/>
    </source>
</evidence>
<proteinExistence type="predicted"/>
<dbReference type="EMBL" id="UYRR01020534">
    <property type="protein sequence ID" value="VDK30500.1"/>
    <property type="molecule type" value="Genomic_DNA"/>
</dbReference>
<feature type="region of interest" description="Disordered" evidence="1">
    <location>
        <begin position="34"/>
        <end position="93"/>
    </location>
</feature>
<sequence length="93" mass="11032">MQDELETEKCEDVATQVQNYRASLLKKMEEKLDALNGDVSSKSKKHKEKPRKRSRSRKRDEKSNRERTRGGTDGERTRDRDRDRDVPRTKEKV</sequence>
<name>A0A3P6PFC8_ANISI</name>
<dbReference type="AlphaFoldDB" id="A0A3P6PFC8"/>
<evidence type="ECO:0000313" key="3">
    <source>
        <dbReference type="Proteomes" id="UP000267096"/>
    </source>
</evidence>
<reference evidence="2 3" key="1">
    <citation type="submission" date="2018-11" db="EMBL/GenBank/DDBJ databases">
        <authorList>
            <consortium name="Pathogen Informatics"/>
        </authorList>
    </citation>
    <scope>NUCLEOTIDE SEQUENCE [LARGE SCALE GENOMIC DNA]</scope>
</reference>
<dbReference type="Proteomes" id="UP000267096">
    <property type="component" value="Unassembled WGS sequence"/>
</dbReference>
<accession>A0A3P6PFC8</accession>
<gene>
    <name evidence="2" type="ORF">ASIM_LOCUS7979</name>
</gene>
<keyword evidence="3" id="KW-1185">Reference proteome</keyword>
<protein>
    <submittedName>
        <fullName evidence="2">Uncharacterized protein</fullName>
    </submittedName>
</protein>
<evidence type="ECO:0000313" key="2">
    <source>
        <dbReference type="EMBL" id="VDK30500.1"/>
    </source>
</evidence>
<organism evidence="2 3">
    <name type="scientific">Anisakis simplex</name>
    <name type="common">Herring worm</name>
    <dbReference type="NCBI Taxonomy" id="6269"/>
    <lineage>
        <taxon>Eukaryota</taxon>
        <taxon>Metazoa</taxon>
        <taxon>Ecdysozoa</taxon>
        <taxon>Nematoda</taxon>
        <taxon>Chromadorea</taxon>
        <taxon>Rhabditida</taxon>
        <taxon>Spirurina</taxon>
        <taxon>Ascaridomorpha</taxon>
        <taxon>Ascaridoidea</taxon>
        <taxon>Anisakidae</taxon>
        <taxon>Anisakis</taxon>
        <taxon>Anisakis simplex complex</taxon>
    </lineage>
</organism>